<keyword evidence="7" id="KW-1278">Translocase</keyword>
<reference evidence="10 11" key="1">
    <citation type="journal article" date="2021" name="Microbiol. Resour. Announc.">
        <title>Complete Genome Sequences of Three Human Oral Treponema parvum Isolates.</title>
        <authorList>
            <person name="Zeng H."/>
            <person name="Watt R.M."/>
        </authorList>
    </citation>
    <scope>NUCLEOTIDE SEQUENCE [LARGE SCALE GENOMIC DNA]</scope>
    <source>
        <strain evidence="10 11">ATCC 700770</strain>
    </source>
</reference>
<dbReference type="GO" id="GO:0016887">
    <property type="term" value="F:ATP hydrolysis activity"/>
    <property type="evidence" value="ECO:0007669"/>
    <property type="project" value="InterPro"/>
</dbReference>
<evidence type="ECO:0000259" key="9">
    <source>
        <dbReference type="PROSITE" id="PS50893"/>
    </source>
</evidence>
<evidence type="ECO:0000256" key="4">
    <source>
        <dbReference type="ARBA" id="ARBA00022737"/>
    </source>
</evidence>
<evidence type="ECO:0000313" key="11">
    <source>
        <dbReference type="Proteomes" id="UP000671908"/>
    </source>
</evidence>
<sequence length="507" mass="56216">MESDFLFMRHINKRYAGVQALTDIDFSIRQGEIHCLAGTNGSGKSTLIKIICGVEQPDPNPETLIRIAGDDCHRLSRMDAIRYGIQVIYQDLSLFPNLSVQENISMSDMMSDSSRFVSWKKHREIALKAMEKIGISIPLDKKVAKLSMADQQLVAISRALTKDVKLLIMDEPTTALTKKEVDALLRVIRDLNGAGVATLFISHKLNELIQVADRVTVLRDGKKVGCFSCSELDAQNLERYMTGTNTSYVPYRFTGRKEGTPILECKKLCRKDNFKDIDLTVYPGEIIGLTGLLGSGRTELALSLFGLNPPSSGECRLCGERVDLRSVTEAMRQGVAYVPENRLVEGLVLEQSIEKNIVMTVLERNLTYLGLLDGLSIHKQVDRYVEELRIKIPGTSFAARTLSGGNQQRVVLAKWIATNPKLFILDNPTVGIDVAAKSGIHEIIKKLASEGMGVIIISDEIAEVLYNSNRVLVMNRGRIIGEFDSENATESDIQAFIDSHAVREVDA</sequence>
<evidence type="ECO:0000256" key="3">
    <source>
        <dbReference type="ARBA" id="ARBA00022597"/>
    </source>
</evidence>
<dbReference type="InterPro" id="IPR050107">
    <property type="entry name" value="ABC_carbohydrate_import_ATPase"/>
</dbReference>
<evidence type="ECO:0000256" key="7">
    <source>
        <dbReference type="ARBA" id="ARBA00022967"/>
    </source>
</evidence>
<feature type="domain" description="ABC transporter" evidence="9">
    <location>
        <begin position="6"/>
        <end position="245"/>
    </location>
</feature>
<proteinExistence type="predicted"/>
<dbReference type="Pfam" id="PF00005">
    <property type="entry name" value="ABC_tran"/>
    <property type="match status" value="2"/>
</dbReference>
<dbReference type="SUPFAM" id="SSF52540">
    <property type="entry name" value="P-loop containing nucleoside triphosphate hydrolases"/>
    <property type="match status" value="2"/>
</dbReference>
<dbReference type="RefSeq" id="WP_210118916.1">
    <property type="nucleotide sequence ID" value="NZ_CP054142.1"/>
</dbReference>
<dbReference type="InterPro" id="IPR003593">
    <property type="entry name" value="AAA+_ATPase"/>
</dbReference>
<gene>
    <name evidence="10" type="ORF">HRQ91_07160</name>
</gene>
<organism evidence="10 11">
    <name type="scientific">Treponema parvum</name>
    <dbReference type="NCBI Taxonomy" id="138851"/>
    <lineage>
        <taxon>Bacteria</taxon>
        <taxon>Pseudomonadati</taxon>
        <taxon>Spirochaetota</taxon>
        <taxon>Spirochaetia</taxon>
        <taxon>Spirochaetales</taxon>
        <taxon>Treponemataceae</taxon>
        <taxon>Treponema</taxon>
    </lineage>
</organism>
<dbReference type="PANTHER" id="PTHR43790:SF1">
    <property type="entry name" value="XYLOSE IMPORT ATP-BINDING PROTEIN XYLG"/>
    <property type="match status" value="1"/>
</dbReference>
<keyword evidence="2" id="KW-1003">Cell membrane</keyword>
<dbReference type="PROSITE" id="PS00211">
    <property type="entry name" value="ABC_TRANSPORTER_1"/>
    <property type="match status" value="1"/>
</dbReference>
<keyword evidence="8" id="KW-0472">Membrane</keyword>
<evidence type="ECO:0000256" key="1">
    <source>
        <dbReference type="ARBA" id="ARBA00022448"/>
    </source>
</evidence>
<keyword evidence="5" id="KW-0547">Nucleotide-binding</keyword>
<dbReference type="KEGG" id="tpav:HRQ91_07160"/>
<dbReference type="GO" id="GO:0005524">
    <property type="term" value="F:ATP binding"/>
    <property type="evidence" value="ECO:0007669"/>
    <property type="project" value="UniProtKB-KW"/>
</dbReference>
<dbReference type="SMART" id="SM00382">
    <property type="entry name" value="AAA"/>
    <property type="match status" value="2"/>
</dbReference>
<evidence type="ECO:0000256" key="8">
    <source>
        <dbReference type="ARBA" id="ARBA00023136"/>
    </source>
</evidence>
<dbReference type="PANTHER" id="PTHR43790">
    <property type="entry name" value="CARBOHYDRATE TRANSPORT ATP-BINDING PROTEIN MG119-RELATED"/>
    <property type="match status" value="1"/>
</dbReference>
<keyword evidence="1" id="KW-0813">Transport</keyword>
<evidence type="ECO:0000256" key="2">
    <source>
        <dbReference type="ARBA" id="ARBA00022475"/>
    </source>
</evidence>
<dbReference type="CDD" id="cd03215">
    <property type="entry name" value="ABC_Carb_Monos_II"/>
    <property type="match status" value="1"/>
</dbReference>
<dbReference type="AlphaFoldDB" id="A0A975F5A8"/>
<keyword evidence="4" id="KW-0677">Repeat</keyword>
<keyword evidence="11" id="KW-1185">Reference proteome</keyword>
<feature type="domain" description="ABC transporter" evidence="9">
    <location>
        <begin position="251"/>
        <end position="501"/>
    </location>
</feature>
<protein>
    <submittedName>
        <fullName evidence="10">Sugar ABC transporter ATP-binding protein</fullName>
    </submittedName>
</protein>
<name>A0A975F5A8_9SPIR</name>
<dbReference type="InterPro" id="IPR027417">
    <property type="entry name" value="P-loop_NTPase"/>
</dbReference>
<dbReference type="InterPro" id="IPR017871">
    <property type="entry name" value="ABC_transporter-like_CS"/>
</dbReference>
<dbReference type="InterPro" id="IPR003439">
    <property type="entry name" value="ABC_transporter-like_ATP-bd"/>
</dbReference>
<dbReference type="CDD" id="cd03216">
    <property type="entry name" value="ABC_Carb_Monos_I"/>
    <property type="match status" value="1"/>
</dbReference>
<evidence type="ECO:0000313" key="10">
    <source>
        <dbReference type="EMBL" id="QTQ14244.1"/>
    </source>
</evidence>
<evidence type="ECO:0000256" key="6">
    <source>
        <dbReference type="ARBA" id="ARBA00022840"/>
    </source>
</evidence>
<dbReference type="PROSITE" id="PS50893">
    <property type="entry name" value="ABC_TRANSPORTER_2"/>
    <property type="match status" value="2"/>
</dbReference>
<evidence type="ECO:0000256" key="5">
    <source>
        <dbReference type="ARBA" id="ARBA00022741"/>
    </source>
</evidence>
<keyword evidence="3" id="KW-0762">Sugar transport</keyword>
<dbReference type="Gene3D" id="3.40.50.300">
    <property type="entry name" value="P-loop containing nucleotide triphosphate hydrolases"/>
    <property type="match status" value="2"/>
</dbReference>
<dbReference type="EMBL" id="CP054142">
    <property type="protein sequence ID" value="QTQ14244.1"/>
    <property type="molecule type" value="Genomic_DNA"/>
</dbReference>
<keyword evidence="6 10" id="KW-0067">ATP-binding</keyword>
<accession>A0A975F5A8</accession>
<dbReference type="Proteomes" id="UP000671908">
    <property type="component" value="Chromosome"/>
</dbReference>